<dbReference type="PANTHER" id="PTHR36091">
    <property type="entry name" value="ALTERED INHERITANCE OF MITOCHONDRIA PROTEIN 9, MITOCHONDRIAL"/>
    <property type="match status" value="1"/>
</dbReference>
<reference evidence="1 3" key="1">
    <citation type="journal article" date="2020" name="Stud. Mycol.">
        <title>101 Dothideomycetes genomes: a test case for predicting lifestyles and emergence of pathogens.</title>
        <authorList>
            <person name="Haridas S."/>
            <person name="Albert R."/>
            <person name="Binder M."/>
            <person name="Bloem J."/>
            <person name="Labutti K."/>
            <person name="Salamov A."/>
            <person name="Andreopoulos B."/>
            <person name="Baker S."/>
            <person name="Barry K."/>
            <person name="Bills G."/>
            <person name="Bluhm B."/>
            <person name="Cannon C."/>
            <person name="Castanera R."/>
            <person name="Culley D."/>
            <person name="Daum C."/>
            <person name="Ezra D."/>
            <person name="Gonzalez J."/>
            <person name="Henrissat B."/>
            <person name="Kuo A."/>
            <person name="Liang C."/>
            <person name="Lipzen A."/>
            <person name="Lutzoni F."/>
            <person name="Magnuson J."/>
            <person name="Mondo S."/>
            <person name="Nolan M."/>
            <person name="Ohm R."/>
            <person name="Pangilinan J."/>
            <person name="Park H.-J."/>
            <person name="Ramirez L."/>
            <person name="Alfaro M."/>
            <person name="Sun H."/>
            <person name="Tritt A."/>
            <person name="Yoshinaga Y."/>
            <person name="Zwiers L.-H."/>
            <person name="Turgeon B."/>
            <person name="Goodwin S."/>
            <person name="Spatafora J."/>
            <person name="Crous P."/>
            <person name="Grigoriev I."/>
        </authorList>
    </citation>
    <scope>NUCLEOTIDE SEQUENCE</scope>
    <source>
        <strain evidence="1 3">CBS 304.34</strain>
    </source>
</reference>
<accession>A0A6A6Y4M0</accession>
<dbReference type="OrthoDB" id="2968323at2759"/>
<dbReference type="InterPro" id="IPR011009">
    <property type="entry name" value="Kinase-like_dom_sf"/>
</dbReference>
<evidence type="ECO:0000313" key="2">
    <source>
        <dbReference type="Proteomes" id="UP000504636"/>
    </source>
</evidence>
<gene>
    <name evidence="1 3" type="ORF">BDZ99DRAFT_512346</name>
</gene>
<dbReference type="EMBL" id="MU003720">
    <property type="protein sequence ID" value="KAF2802974.1"/>
    <property type="molecule type" value="Genomic_DNA"/>
</dbReference>
<dbReference type="AlphaFoldDB" id="A0A6A6Y4M0"/>
<dbReference type="RefSeq" id="XP_033569938.1">
    <property type="nucleotide sequence ID" value="XM_033724623.1"/>
</dbReference>
<reference evidence="3" key="2">
    <citation type="submission" date="2020-04" db="EMBL/GenBank/DDBJ databases">
        <authorList>
            <consortium name="NCBI Genome Project"/>
        </authorList>
    </citation>
    <scope>NUCLEOTIDE SEQUENCE</scope>
    <source>
        <strain evidence="3">CBS 304.34</strain>
    </source>
</reference>
<dbReference type="SUPFAM" id="SSF56112">
    <property type="entry name" value="Protein kinase-like (PK-like)"/>
    <property type="match status" value="1"/>
</dbReference>
<evidence type="ECO:0000313" key="3">
    <source>
        <dbReference type="RefSeq" id="XP_033569938.1"/>
    </source>
</evidence>
<sequence length="208" mass="23774">MPARCGREGTTGSYNESLRLSKRRRYFNIHELCQAVARSTGQSPDDITQFTKIAEGGSYRVFQATFQDEVKVIIRLPYPSIVPRTYGIASESSSTSNQVGSKYTIMERVPGKELEDVWYTMTLQERMDVIEKIIDIEKILFAIRFPASGSLYFKDSLGDGITKVDLPPDASHREINKFCIGPLTEFLWWYQRRDGLAVNRGPYKRLLT</sequence>
<dbReference type="PANTHER" id="PTHR36091:SF2">
    <property type="entry name" value="AMINOGLYCOSIDE PHOSPHOTRANSFERASE DOMAIN-CONTAINING PROTEIN"/>
    <property type="match status" value="1"/>
</dbReference>
<proteinExistence type="predicted"/>
<dbReference type="GeneID" id="54465516"/>
<evidence type="ECO:0000313" key="1">
    <source>
        <dbReference type="EMBL" id="KAF2802974.1"/>
    </source>
</evidence>
<name>A0A6A6Y4M0_9PEZI</name>
<evidence type="ECO:0008006" key="4">
    <source>
        <dbReference type="Google" id="ProtNLM"/>
    </source>
</evidence>
<dbReference type="GO" id="GO:0005739">
    <property type="term" value="C:mitochondrion"/>
    <property type="evidence" value="ECO:0007669"/>
    <property type="project" value="TreeGrafter"/>
</dbReference>
<organism evidence="1">
    <name type="scientific">Mytilinidion resinicola</name>
    <dbReference type="NCBI Taxonomy" id="574789"/>
    <lineage>
        <taxon>Eukaryota</taxon>
        <taxon>Fungi</taxon>
        <taxon>Dikarya</taxon>
        <taxon>Ascomycota</taxon>
        <taxon>Pezizomycotina</taxon>
        <taxon>Dothideomycetes</taxon>
        <taxon>Pleosporomycetidae</taxon>
        <taxon>Mytilinidiales</taxon>
        <taxon>Mytilinidiaceae</taxon>
        <taxon>Mytilinidion</taxon>
    </lineage>
</organism>
<keyword evidence="2" id="KW-1185">Reference proteome</keyword>
<protein>
    <recommendedName>
        <fullName evidence="4">Aminoglycoside phosphotransferase domain-containing protein</fullName>
    </recommendedName>
</protein>
<dbReference type="Proteomes" id="UP000504636">
    <property type="component" value="Unplaced"/>
</dbReference>
<reference evidence="3" key="3">
    <citation type="submission" date="2025-04" db="UniProtKB">
        <authorList>
            <consortium name="RefSeq"/>
        </authorList>
    </citation>
    <scope>IDENTIFICATION</scope>
    <source>
        <strain evidence="3">CBS 304.34</strain>
    </source>
</reference>
<dbReference type="InterPro" id="IPR051035">
    <property type="entry name" value="Mito_inheritance_9"/>
</dbReference>